<dbReference type="InterPro" id="IPR052266">
    <property type="entry name" value="Miro-EF-hand_domain"/>
</dbReference>
<accession>A0AAW1TEY6</accession>
<keyword evidence="13 14" id="KW-0472">Membrane</keyword>
<keyword evidence="9 14" id="KW-0106">Calcium</keyword>
<dbReference type="PROSITE" id="PS50222">
    <property type="entry name" value="EF_HAND_2"/>
    <property type="match status" value="1"/>
</dbReference>
<evidence type="ECO:0000256" key="5">
    <source>
        <dbReference type="ARBA" id="ARBA00022737"/>
    </source>
</evidence>
<keyword evidence="20" id="KW-1185">Reference proteome</keyword>
<evidence type="ECO:0000256" key="11">
    <source>
        <dbReference type="ARBA" id="ARBA00023128"/>
    </source>
</evidence>
<dbReference type="GO" id="GO:0003924">
    <property type="term" value="F:GTPase activity"/>
    <property type="evidence" value="ECO:0007669"/>
    <property type="project" value="InterPro"/>
</dbReference>
<dbReference type="GO" id="GO:0005525">
    <property type="term" value="F:GTP binding"/>
    <property type="evidence" value="ECO:0007669"/>
    <property type="project" value="UniProtKB-KW"/>
</dbReference>
<comment type="caution">
    <text evidence="19">The sequence shown here is derived from an EMBL/GenBank/DDBJ whole genome shotgun (WGS) entry which is preliminary data.</text>
</comment>
<dbReference type="InterPro" id="IPR018247">
    <property type="entry name" value="EF_Hand_1_Ca_BS"/>
</dbReference>
<dbReference type="InterPro" id="IPR002048">
    <property type="entry name" value="EF_hand_dom"/>
</dbReference>
<name>A0AAW1TEY6_9CHLO</name>
<dbReference type="InterPro" id="IPR013567">
    <property type="entry name" value="EF_hand_assoc_2"/>
</dbReference>
<dbReference type="SMART" id="SM00175">
    <property type="entry name" value="RAB"/>
    <property type="match status" value="1"/>
</dbReference>
<dbReference type="InterPro" id="IPR027417">
    <property type="entry name" value="P-loop_NTPase"/>
</dbReference>
<dbReference type="SMART" id="SM00174">
    <property type="entry name" value="RHO"/>
    <property type="match status" value="1"/>
</dbReference>
<comment type="similarity">
    <text evidence="2 14">Belongs to the mitochondrial Rho GTPase family.</text>
</comment>
<dbReference type="PANTHER" id="PTHR46819">
    <property type="entry name" value="EF-HAND CALCIUM-BINDING DOMAIN-CONTAINING PROTEIN 7"/>
    <property type="match status" value="1"/>
</dbReference>
<dbReference type="Proteomes" id="UP001485043">
    <property type="component" value="Unassembled WGS sequence"/>
</dbReference>
<keyword evidence="7 14" id="KW-1000">Mitochondrion outer membrane</keyword>
<dbReference type="SMART" id="SM00173">
    <property type="entry name" value="RAS"/>
    <property type="match status" value="1"/>
</dbReference>
<keyword evidence="4" id="KW-0479">Metal-binding</keyword>
<dbReference type="PIRSF" id="PIRSF037488">
    <property type="entry name" value="Mt_Rho_GTPase"/>
    <property type="match status" value="1"/>
</dbReference>
<feature type="compositionally biased region" description="Polar residues" evidence="15">
    <location>
        <begin position="455"/>
        <end position="469"/>
    </location>
</feature>
<evidence type="ECO:0000256" key="13">
    <source>
        <dbReference type="ARBA" id="ARBA00023136"/>
    </source>
</evidence>
<dbReference type="Gene3D" id="3.40.50.300">
    <property type="entry name" value="P-loop containing nucleotide triphosphate hydrolases"/>
    <property type="match status" value="2"/>
</dbReference>
<comment type="subcellular location">
    <subcellularLocation>
        <location evidence="1 14">Mitochondrion outer membrane</location>
        <topology evidence="1 14">Single-pass type IV membrane protein</topology>
    </subcellularLocation>
</comment>
<feature type="domain" description="Miro" evidence="18">
    <location>
        <begin position="4"/>
        <end position="173"/>
    </location>
</feature>
<dbReference type="InterPro" id="IPR001806">
    <property type="entry name" value="Small_GTPase"/>
</dbReference>
<evidence type="ECO:0000256" key="12">
    <source>
        <dbReference type="ARBA" id="ARBA00023134"/>
    </source>
</evidence>
<evidence type="ECO:0000256" key="3">
    <source>
        <dbReference type="ARBA" id="ARBA00022692"/>
    </source>
</evidence>
<dbReference type="InterPro" id="IPR020860">
    <property type="entry name" value="MIRO_dom"/>
</dbReference>
<dbReference type="Pfam" id="PF08356">
    <property type="entry name" value="EF_assoc_2"/>
    <property type="match status" value="1"/>
</dbReference>
<evidence type="ECO:0000256" key="10">
    <source>
        <dbReference type="ARBA" id="ARBA00022989"/>
    </source>
</evidence>
<keyword evidence="10 16" id="KW-1133">Transmembrane helix</keyword>
<keyword evidence="3 16" id="KW-0812">Transmembrane</keyword>
<evidence type="ECO:0000256" key="4">
    <source>
        <dbReference type="ARBA" id="ARBA00022723"/>
    </source>
</evidence>
<dbReference type="GO" id="GO:0007005">
    <property type="term" value="P:mitochondrion organization"/>
    <property type="evidence" value="ECO:0007669"/>
    <property type="project" value="InterPro"/>
</dbReference>
<evidence type="ECO:0000256" key="2">
    <source>
        <dbReference type="ARBA" id="ARBA00007981"/>
    </source>
</evidence>
<keyword evidence="5" id="KW-0677">Repeat</keyword>
<keyword evidence="12 14" id="KW-0342">GTP-binding</keyword>
<protein>
    <recommendedName>
        <fullName evidence="14">Mitochondrial Rho GTPase</fullName>
        <ecNumber evidence="14">3.6.5.-</ecNumber>
    </recommendedName>
</protein>
<sequence length="672" mass="73026">MAELPTVRIGVIGDPGVGKTSLITATATETFSDNPPPVLPDTRLPAQCTPEGVPLRIIDTSSKPEDRAAVEDKIRSCDVIVLLFTLDKPDSFRRIDSYWLPELRRLRVKAPVTLVLAKTDLIQNEQVLHELKTDKVDPCMARNRQIETCVDCSASKLSHVGEVFYTAMKAVIYPSAPLFEAAGSSGVGQIKPAAINALHRVFMLCDKDKDGALSNKELNVFQTKCFSAPLQPEEIVGIKKVVSEKVPNGISHKGLTMDGFIFLNALFIERGRLETTWAILRRFGYGNNLRLNSSETAAARLSPSPDQVAELTTDARKFLLQRFKDADQDRDQLLSPDEQHQLWSTAPESPWQAPPYSGVLVETAQRGFLTREGFIAMWAYMAATDHMAAVENLLYLGYEGSITSIVQLSKGRRQELAARSNPKAPSRAFLKCLVFGGEGSGKSTLLGGLVGMPSHNASSRGSQSNSGPQSAVARIDTSGASSSSHRENSKAIHLAEPGQTWLQLREVSMNGAESLLTSPTCSEQLAGFDVAAFMFDCSRPQSFQEARVLLEAVATASGNSMPCLLVASKDDLGMNPDLERDCGQACVALNLPLPISVSMQLGEGRSVYQELVNAAQRPNGAIPETRSLKAAQQYRRAMRHAMLWTGVGACTVLAGYVLYRSLSSRPEADARS</sequence>
<feature type="domain" description="EF-hand" evidence="17">
    <location>
        <begin position="193"/>
        <end position="228"/>
    </location>
</feature>
<dbReference type="InterPro" id="IPR013566">
    <property type="entry name" value="EF_hand_assoc_1"/>
</dbReference>
<keyword evidence="11 14" id="KW-0496">Mitochondrion</keyword>
<dbReference type="InterPro" id="IPR021181">
    <property type="entry name" value="Miro"/>
</dbReference>
<feature type="transmembrane region" description="Helical" evidence="16">
    <location>
        <begin position="641"/>
        <end position="659"/>
    </location>
</feature>
<evidence type="ECO:0000256" key="14">
    <source>
        <dbReference type="PIRNR" id="PIRNR037488"/>
    </source>
</evidence>
<evidence type="ECO:0000259" key="17">
    <source>
        <dbReference type="PROSITE" id="PS50222"/>
    </source>
</evidence>
<dbReference type="GO" id="GO:0005741">
    <property type="term" value="C:mitochondrial outer membrane"/>
    <property type="evidence" value="ECO:0007669"/>
    <property type="project" value="UniProtKB-SubCell"/>
</dbReference>
<evidence type="ECO:0000256" key="7">
    <source>
        <dbReference type="ARBA" id="ARBA00022787"/>
    </source>
</evidence>
<dbReference type="Pfam" id="PF00071">
    <property type="entry name" value="Ras"/>
    <property type="match status" value="1"/>
</dbReference>
<dbReference type="PANTHER" id="PTHR46819:SF1">
    <property type="entry name" value="EF-HAND CALCIUM-BINDING DOMAIN-CONTAINING PROTEIN 7"/>
    <property type="match status" value="1"/>
</dbReference>
<dbReference type="PROSITE" id="PS51423">
    <property type="entry name" value="MIRO"/>
    <property type="match status" value="1"/>
</dbReference>
<dbReference type="InterPro" id="IPR011992">
    <property type="entry name" value="EF-hand-dom_pair"/>
</dbReference>
<dbReference type="EC" id="3.6.5.-" evidence="14"/>
<keyword evidence="8 14" id="KW-0378">Hydrolase</keyword>
<dbReference type="SUPFAM" id="SSF47473">
    <property type="entry name" value="EF-hand"/>
    <property type="match status" value="1"/>
</dbReference>
<evidence type="ECO:0000256" key="8">
    <source>
        <dbReference type="ARBA" id="ARBA00022801"/>
    </source>
</evidence>
<dbReference type="GO" id="GO:0005509">
    <property type="term" value="F:calcium ion binding"/>
    <property type="evidence" value="ECO:0007669"/>
    <property type="project" value="InterPro"/>
</dbReference>
<feature type="region of interest" description="Disordered" evidence="15">
    <location>
        <begin position="446"/>
        <end position="491"/>
    </location>
</feature>
<dbReference type="FunFam" id="1.10.238.10:FF:000011">
    <property type="entry name" value="Mitochondrial Rho GTPase"/>
    <property type="match status" value="1"/>
</dbReference>
<dbReference type="EMBL" id="JALJOV010000052">
    <property type="protein sequence ID" value="KAK9867983.1"/>
    <property type="molecule type" value="Genomic_DNA"/>
</dbReference>
<evidence type="ECO:0000313" key="20">
    <source>
        <dbReference type="Proteomes" id="UP001485043"/>
    </source>
</evidence>
<proteinExistence type="inferred from homology"/>
<evidence type="ECO:0000256" key="9">
    <source>
        <dbReference type="ARBA" id="ARBA00022837"/>
    </source>
</evidence>
<keyword evidence="6 14" id="KW-0547">Nucleotide-binding</keyword>
<organism evidence="19 20">
    <name type="scientific">Apatococcus fuscideae</name>
    <dbReference type="NCBI Taxonomy" id="2026836"/>
    <lineage>
        <taxon>Eukaryota</taxon>
        <taxon>Viridiplantae</taxon>
        <taxon>Chlorophyta</taxon>
        <taxon>core chlorophytes</taxon>
        <taxon>Trebouxiophyceae</taxon>
        <taxon>Chlorellales</taxon>
        <taxon>Chlorellaceae</taxon>
        <taxon>Apatococcus</taxon>
    </lineage>
</organism>
<dbReference type="PRINTS" id="PR00449">
    <property type="entry name" value="RASTRNSFRMNG"/>
</dbReference>
<evidence type="ECO:0000259" key="18">
    <source>
        <dbReference type="PROSITE" id="PS51423"/>
    </source>
</evidence>
<evidence type="ECO:0000256" key="15">
    <source>
        <dbReference type="SAM" id="MobiDB-lite"/>
    </source>
</evidence>
<dbReference type="SUPFAM" id="SSF52540">
    <property type="entry name" value="P-loop containing nucleoside triphosphate hydrolases"/>
    <property type="match status" value="2"/>
</dbReference>
<evidence type="ECO:0000256" key="16">
    <source>
        <dbReference type="SAM" id="Phobius"/>
    </source>
</evidence>
<evidence type="ECO:0000256" key="6">
    <source>
        <dbReference type="ARBA" id="ARBA00022741"/>
    </source>
</evidence>
<gene>
    <name evidence="19" type="ORF">WJX84_007975</name>
</gene>
<dbReference type="PROSITE" id="PS00018">
    <property type="entry name" value="EF_HAND_1"/>
    <property type="match status" value="1"/>
</dbReference>
<dbReference type="Gene3D" id="1.10.238.10">
    <property type="entry name" value="EF-hand"/>
    <property type="match status" value="2"/>
</dbReference>
<dbReference type="Pfam" id="PF08355">
    <property type="entry name" value="EF_assoc_1"/>
    <property type="match status" value="1"/>
</dbReference>
<evidence type="ECO:0000313" key="19">
    <source>
        <dbReference type="EMBL" id="KAK9867983.1"/>
    </source>
</evidence>
<evidence type="ECO:0000256" key="1">
    <source>
        <dbReference type="ARBA" id="ARBA00004200"/>
    </source>
</evidence>
<dbReference type="AlphaFoldDB" id="A0AAW1TEY6"/>
<reference evidence="19 20" key="1">
    <citation type="journal article" date="2024" name="Nat. Commun.">
        <title>Phylogenomics reveals the evolutionary origins of lichenization in chlorophyte algae.</title>
        <authorList>
            <person name="Puginier C."/>
            <person name="Libourel C."/>
            <person name="Otte J."/>
            <person name="Skaloud P."/>
            <person name="Haon M."/>
            <person name="Grisel S."/>
            <person name="Petersen M."/>
            <person name="Berrin J.G."/>
            <person name="Delaux P.M."/>
            <person name="Dal Grande F."/>
            <person name="Keller J."/>
        </authorList>
    </citation>
    <scope>NUCLEOTIDE SEQUENCE [LARGE SCALE GENOMIC DNA]</scope>
    <source>
        <strain evidence="19 20">SAG 2523</strain>
    </source>
</reference>